<keyword evidence="1" id="KW-1133">Transmembrane helix</keyword>
<keyword evidence="3" id="KW-1185">Reference proteome</keyword>
<feature type="transmembrane region" description="Helical" evidence="1">
    <location>
        <begin position="35"/>
        <end position="53"/>
    </location>
</feature>
<keyword evidence="1" id="KW-0812">Transmembrane</keyword>
<reference evidence="2 3" key="1">
    <citation type="submission" date="2019-07" db="EMBL/GenBank/DDBJ databases">
        <authorList>
            <person name="Kim J."/>
        </authorList>
    </citation>
    <scope>NUCLEOTIDE SEQUENCE [LARGE SCALE GENOMIC DNA]</scope>
    <source>
        <strain evidence="2 3">JC52</strain>
    </source>
</reference>
<dbReference type="AlphaFoldDB" id="A0A559K6T5"/>
<feature type="transmembrane region" description="Helical" evidence="1">
    <location>
        <begin position="65"/>
        <end position="89"/>
    </location>
</feature>
<gene>
    <name evidence="2" type="ORF">FPZ49_22070</name>
</gene>
<keyword evidence="1" id="KW-0472">Membrane</keyword>
<organism evidence="2 3">
    <name type="scientific">Paenibacillus cremeus</name>
    <dbReference type="NCBI Taxonomy" id="2163881"/>
    <lineage>
        <taxon>Bacteria</taxon>
        <taxon>Bacillati</taxon>
        <taxon>Bacillota</taxon>
        <taxon>Bacilli</taxon>
        <taxon>Bacillales</taxon>
        <taxon>Paenibacillaceae</taxon>
        <taxon>Paenibacillus</taxon>
    </lineage>
</organism>
<name>A0A559K6T5_9BACL</name>
<evidence type="ECO:0000256" key="1">
    <source>
        <dbReference type="SAM" id="Phobius"/>
    </source>
</evidence>
<evidence type="ECO:0000313" key="3">
    <source>
        <dbReference type="Proteomes" id="UP000317036"/>
    </source>
</evidence>
<dbReference type="RefSeq" id="WP_144850999.1">
    <property type="nucleotide sequence ID" value="NZ_VNJI01000031.1"/>
</dbReference>
<protein>
    <submittedName>
        <fullName evidence="2">Uncharacterized protein</fullName>
    </submittedName>
</protein>
<proteinExistence type="predicted"/>
<comment type="caution">
    <text evidence="2">The sequence shown here is derived from an EMBL/GenBank/DDBJ whole genome shotgun (WGS) entry which is preliminary data.</text>
</comment>
<evidence type="ECO:0000313" key="2">
    <source>
        <dbReference type="EMBL" id="TVY07845.1"/>
    </source>
</evidence>
<sequence>MLNKRVKQEMTKQTKYWMYSGSFAYALAMAMRVPYVWRFLFLLILACGLTFLIDEPIKPVLKKMVTVFLFLFFVGSLMGLILLVLFGLFRMMSSH</sequence>
<dbReference type="EMBL" id="VNJI01000031">
    <property type="protein sequence ID" value="TVY07845.1"/>
    <property type="molecule type" value="Genomic_DNA"/>
</dbReference>
<dbReference type="Proteomes" id="UP000317036">
    <property type="component" value="Unassembled WGS sequence"/>
</dbReference>
<accession>A0A559K6T5</accession>